<dbReference type="PANTHER" id="PTHR21008:SF0">
    <property type="entry name" value="S-ADENOSYLMETHIONINE SENSOR UPSTREAM OF MTORC1"/>
    <property type="match status" value="1"/>
</dbReference>
<dbReference type="InterPro" id="IPR021867">
    <property type="entry name" value="Bmt2/SAMTOR"/>
</dbReference>
<name>A0A5E4MPF7_9HEMI</name>
<evidence type="ECO:0000256" key="4">
    <source>
        <dbReference type="HAMAP-Rule" id="MF_03044"/>
    </source>
</evidence>
<dbReference type="GO" id="GO:0008757">
    <property type="term" value="F:S-adenosylmethionine-dependent methyltransferase activity"/>
    <property type="evidence" value="ECO:0007669"/>
    <property type="project" value="InterPro"/>
</dbReference>
<protein>
    <recommendedName>
        <fullName evidence="4">S-adenosylmethionine sensor upstream of mTORC1</fullName>
    </recommendedName>
    <alternativeName>
        <fullName evidence="4">Probable methyltransferase BMT2 homolog</fullName>
        <ecNumber evidence="4">2.1.1.-</ecNumber>
    </alternativeName>
</protein>
<keyword evidence="7" id="KW-1185">Reference proteome</keyword>
<accession>A0A5E4MPF7</accession>
<dbReference type="CDD" id="cd02440">
    <property type="entry name" value="AdoMet_MTases"/>
    <property type="match status" value="1"/>
</dbReference>
<keyword evidence="1 4" id="KW-0489">Methyltransferase</keyword>
<comment type="function">
    <text evidence="4">S-adenosyl-L-methionine-binding protein that acts as an inhibitor of mTORC1 signaling. Acts as a sensor of S-adenosyl-L-methionine to signal methionine sufficiency to mTORC1. Probably also acts as a S-adenosyl-L-methionine-dependent methyltransferase.</text>
</comment>
<dbReference type="AlphaFoldDB" id="A0A5E4MPF7"/>
<evidence type="ECO:0000256" key="2">
    <source>
        <dbReference type="ARBA" id="ARBA00022679"/>
    </source>
</evidence>
<evidence type="ECO:0000256" key="1">
    <source>
        <dbReference type="ARBA" id="ARBA00022603"/>
    </source>
</evidence>
<dbReference type="PANTHER" id="PTHR21008">
    <property type="entry name" value="S-ADENOSYLMETHIONINE SENSOR UPSTREAM OF MTORC1-RELATED"/>
    <property type="match status" value="1"/>
</dbReference>
<reference evidence="6 7" key="1">
    <citation type="submission" date="2019-08" db="EMBL/GenBank/DDBJ databases">
        <authorList>
            <person name="Alioto T."/>
            <person name="Alioto T."/>
            <person name="Gomez Garrido J."/>
        </authorList>
    </citation>
    <scope>NUCLEOTIDE SEQUENCE [LARGE SCALE GENOMIC DNA]</scope>
</reference>
<dbReference type="Gene3D" id="3.40.50.150">
    <property type="entry name" value="Vaccinia Virus protein VP39"/>
    <property type="match status" value="1"/>
</dbReference>
<dbReference type="Pfam" id="PF08241">
    <property type="entry name" value="Methyltransf_11"/>
    <property type="match status" value="1"/>
</dbReference>
<dbReference type="OrthoDB" id="5954793at2759"/>
<keyword evidence="2 4" id="KW-0808">Transferase</keyword>
<dbReference type="SUPFAM" id="SSF53335">
    <property type="entry name" value="S-adenosyl-L-methionine-dependent methyltransferases"/>
    <property type="match status" value="1"/>
</dbReference>
<feature type="binding site" evidence="4">
    <location>
        <position position="156"/>
    </location>
    <ligand>
        <name>S-adenosyl-L-methionine</name>
        <dbReference type="ChEBI" id="CHEBI:59789"/>
    </ligand>
</feature>
<feature type="domain" description="Methyltransferase type 11" evidence="5">
    <location>
        <begin position="135"/>
        <end position="230"/>
    </location>
</feature>
<proteinExistence type="inferred from homology"/>
<keyword evidence="3 4" id="KW-0949">S-adenosyl-L-methionine</keyword>
<evidence type="ECO:0000313" key="7">
    <source>
        <dbReference type="Proteomes" id="UP000325440"/>
    </source>
</evidence>
<dbReference type="EMBL" id="CABPRJ010000959">
    <property type="protein sequence ID" value="VVC32747.1"/>
    <property type="molecule type" value="Genomic_DNA"/>
</dbReference>
<dbReference type="InterPro" id="IPR029063">
    <property type="entry name" value="SAM-dependent_MTases_sf"/>
</dbReference>
<evidence type="ECO:0000313" key="6">
    <source>
        <dbReference type="EMBL" id="VVC32747.1"/>
    </source>
</evidence>
<dbReference type="HAMAP" id="MF_03044">
    <property type="entry name" value="BMT2"/>
    <property type="match status" value="1"/>
</dbReference>
<comment type="similarity">
    <text evidence="4">Belongs to the BMT2 family.</text>
</comment>
<dbReference type="GO" id="GO:0032259">
    <property type="term" value="P:methylation"/>
    <property type="evidence" value="ECO:0007669"/>
    <property type="project" value="UniProtKB-KW"/>
</dbReference>
<organism evidence="6 7">
    <name type="scientific">Cinara cedri</name>
    <dbReference type="NCBI Taxonomy" id="506608"/>
    <lineage>
        <taxon>Eukaryota</taxon>
        <taxon>Metazoa</taxon>
        <taxon>Ecdysozoa</taxon>
        <taxon>Arthropoda</taxon>
        <taxon>Hexapoda</taxon>
        <taxon>Insecta</taxon>
        <taxon>Pterygota</taxon>
        <taxon>Neoptera</taxon>
        <taxon>Paraneoptera</taxon>
        <taxon>Hemiptera</taxon>
        <taxon>Sternorrhyncha</taxon>
        <taxon>Aphidomorpha</taxon>
        <taxon>Aphidoidea</taxon>
        <taxon>Aphididae</taxon>
        <taxon>Lachninae</taxon>
        <taxon>Cinara</taxon>
    </lineage>
</organism>
<dbReference type="GO" id="GO:1904262">
    <property type="term" value="P:negative regulation of TORC1 signaling"/>
    <property type="evidence" value="ECO:0007669"/>
    <property type="project" value="TreeGrafter"/>
</dbReference>
<dbReference type="EC" id="2.1.1.-" evidence="4"/>
<feature type="binding site" evidence="4">
    <location>
        <position position="138"/>
    </location>
    <ligand>
        <name>S-adenosyl-L-methionine</name>
        <dbReference type="ChEBI" id="CHEBI:59789"/>
    </ligand>
</feature>
<evidence type="ECO:0000259" key="5">
    <source>
        <dbReference type="Pfam" id="PF08241"/>
    </source>
</evidence>
<dbReference type="Proteomes" id="UP000325440">
    <property type="component" value="Unassembled WGS sequence"/>
</dbReference>
<dbReference type="InterPro" id="IPR013216">
    <property type="entry name" value="Methyltransf_11"/>
</dbReference>
<evidence type="ECO:0000256" key="3">
    <source>
        <dbReference type="ARBA" id="ARBA00022691"/>
    </source>
</evidence>
<sequence length="336" mass="39274">MSFIVRKKGKKCTRKSISNEHIQHSEFIKKCHQKLRLNSLAIGAEEAWRNHCSDDSLLKNYSCSMHKLASQFWDTNNKNEPSSCRILWITNNICTYFQDNYLYEINREKSLAKKFNVNWDMNIITNTPKNPFYLLDVGSCYNPFQKYTQFKVLPIDLAPAVESVVKCDFLSVPLDTKLNIFENDCQTLPLSNFDAVIFSLFLEYFPLPQQRYKCCEKAYNVLKPGGLLVIATPDSSHASYNSKLMKNWKISLGCLGFWRIKYEKLIHLHCMVFRKCLLKQIPKNWFDSLNNTNNVEDLITIPQDLRNHKINNETLKIIEQRDDDMVANLFSELINI</sequence>
<gene>
    <name evidence="6" type="ORF">CINCED_3A007997</name>
</gene>